<reference evidence="4" key="1">
    <citation type="journal article" date="2019" name="Int. J. Syst. Evol. Microbiol.">
        <title>The Global Catalogue of Microorganisms (GCM) 10K type strain sequencing project: providing services to taxonomists for standard genome sequencing and annotation.</title>
        <authorList>
            <consortium name="The Broad Institute Genomics Platform"/>
            <consortium name="The Broad Institute Genome Sequencing Center for Infectious Disease"/>
            <person name="Wu L."/>
            <person name="Ma J."/>
        </authorList>
    </citation>
    <scope>NUCLEOTIDE SEQUENCE [LARGE SCALE GENOMIC DNA]</scope>
    <source>
        <strain evidence="4">CGMCC 4.7317</strain>
    </source>
</reference>
<feature type="region of interest" description="Disordered" evidence="1">
    <location>
        <begin position="1008"/>
        <end position="1031"/>
    </location>
</feature>
<proteinExistence type="predicted"/>
<accession>A0ABW1T182</accession>
<evidence type="ECO:0000313" key="3">
    <source>
        <dbReference type="EMBL" id="MFC6238017.1"/>
    </source>
</evidence>
<dbReference type="Pfam" id="PF04465">
    <property type="entry name" value="DUF499"/>
    <property type="match status" value="1"/>
</dbReference>
<dbReference type="InterPro" id="IPR007555">
    <property type="entry name" value="DUF499"/>
</dbReference>
<comment type="caution">
    <text evidence="3">The sequence shown here is derived from an EMBL/GenBank/DDBJ whole genome shotgun (WGS) entry which is preliminary data.</text>
</comment>
<dbReference type="EMBL" id="JBHSTI010000008">
    <property type="protein sequence ID" value="MFC6238017.1"/>
    <property type="molecule type" value="Genomic_DNA"/>
</dbReference>
<evidence type="ECO:0000259" key="2">
    <source>
        <dbReference type="Pfam" id="PF18731"/>
    </source>
</evidence>
<evidence type="ECO:0000313" key="4">
    <source>
        <dbReference type="Proteomes" id="UP001596138"/>
    </source>
</evidence>
<name>A0ABW1T182_9ACTN</name>
<dbReference type="InterPro" id="IPR041650">
    <property type="entry name" value="HEPN_Swt1"/>
</dbReference>
<dbReference type="Proteomes" id="UP001596138">
    <property type="component" value="Unassembled WGS sequence"/>
</dbReference>
<protein>
    <submittedName>
        <fullName evidence="3">Swt1 family HEPN domain-containing protein</fullName>
    </submittedName>
</protein>
<sequence>MALSNRDRVGRGFELLAEGLEPFVDPRMSRAAGTVGEDWAKLLEARDAAKHGSRKVYEKSDPQVLLRVLTEEWRVFKDELSRADQTFASELRATRNDWAHNKPFSGDDTYRALDTMERLLTAVGAVSQADEVRRIRADHQRSTFEAETKRLVRSQEATVSVAGQGLKPWREVLAPHADVATGNFSASEFAADLHMVAFATGDQTVGEEYADPHQFFRRTFLTEGLRELLDRAVRRMSGDANASPIINLQTNFGGGKTHSMLALWHLLSGAQVGSLTQEVQDLVADRALPPSVRRVALVGTHMSPGAPTIKADGTEVRTLWGELAWQLGGAEAFALVAEADATSTNPGDALRQLIASYSPCLILIDEWVAYARQLWGREDLPAGTFDTQFTFAQSLTEVVKTVPGAMLVISIPASHDPDRDSGSSGSAIEVGGPNGQEALQRLQNVVRRVADQWRPASSQESFEIVRRRLFQEPDAQAQSDISAVARQFTQFYARHPGEFPREVVDPAYEQRIKAAYPLHPELFDRLYEDWSTLERFQRTRGVLRLMSSVVHALWVAQDASPMVLPGTVPLDVPTVTSEITQYLPDSWKPIIDTDIDGAGSTPAKIDAERPTFGQRALTRRLARAIFIGSAPTLRSAHRGVERQRIWLGTAVPGDTVGNFGSAIDLLSQRATYLYVEGARFWYDTQASVTRTAADYADGLRDRPEEVWKEIVDRLRASEARYRGGFAGVHVAPDSTAEIPDSEDVRLVVLHPSQPHSRGSGDSPAMLFATDAFEHRGTSQRTNRNMLVFLAPDSKRLDELQEAARDYLAWSWVADRQEELNLSPQQVKQVEANSKRSDEAVTARIAQAYHWALVPEQSDPTRPATIAVEKADGANERLAERVTEKLNRLALLAGSVAARTIRLDLDQKLKTVWDRGHLSVGDLWSYYCRYPYLTRLRDRTVLDEGVRSTLTWMTWETEGFALADSYDEASGRYIGLVLPGGDSYFGQITDSTLLVSPEVAARQLEEIVPPQPAPVDPNDPDDPNPVVPTPPVPPVASNTRFFGVFSVDPERYGRDFTRLSQEVLQQLTAVDGVELEIQVEIHARRADGFPDDKVRTVLENARTLRFDQSSFEDQ</sequence>
<dbReference type="RefSeq" id="WP_386765845.1">
    <property type="nucleotide sequence ID" value="NZ_JBHSTI010000008.1"/>
</dbReference>
<gene>
    <name evidence="3" type="ORF">ACFQGU_09010</name>
</gene>
<feature type="domain" description="Swt1-like HEPN" evidence="2">
    <location>
        <begin position="11"/>
        <end position="124"/>
    </location>
</feature>
<organism evidence="3 4">
    <name type="scientific">Longivirga aurantiaca</name>
    <dbReference type="NCBI Taxonomy" id="1837743"/>
    <lineage>
        <taxon>Bacteria</taxon>
        <taxon>Bacillati</taxon>
        <taxon>Actinomycetota</taxon>
        <taxon>Actinomycetes</taxon>
        <taxon>Sporichthyales</taxon>
        <taxon>Sporichthyaceae</taxon>
        <taxon>Longivirga</taxon>
    </lineage>
</organism>
<keyword evidence="4" id="KW-1185">Reference proteome</keyword>
<dbReference type="Pfam" id="PF18731">
    <property type="entry name" value="HEPN_Swt1"/>
    <property type="match status" value="1"/>
</dbReference>
<evidence type="ECO:0000256" key="1">
    <source>
        <dbReference type="SAM" id="MobiDB-lite"/>
    </source>
</evidence>